<dbReference type="Gene3D" id="3.90.1750.10">
    <property type="entry name" value="Hect, E3 ligase catalytic domains"/>
    <property type="match status" value="1"/>
</dbReference>
<proteinExistence type="predicted"/>
<keyword evidence="1" id="KW-0808">Transferase</keyword>
<evidence type="ECO:0000259" key="4">
    <source>
        <dbReference type="PROSITE" id="PS50237"/>
    </source>
</evidence>
<comment type="caution">
    <text evidence="3">Lacks conserved residue(s) required for the propagation of feature annotation.</text>
</comment>
<keyword evidence="6" id="KW-1185">Reference proteome</keyword>
<dbReference type="InterPro" id="IPR000569">
    <property type="entry name" value="HECT_dom"/>
</dbReference>
<organism evidence="5 6">
    <name type="scientific">Triplophysa tibetana</name>
    <dbReference type="NCBI Taxonomy" id="1572043"/>
    <lineage>
        <taxon>Eukaryota</taxon>
        <taxon>Metazoa</taxon>
        <taxon>Chordata</taxon>
        <taxon>Craniata</taxon>
        <taxon>Vertebrata</taxon>
        <taxon>Euteleostomi</taxon>
        <taxon>Actinopterygii</taxon>
        <taxon>Neopterygii</taxon>
        <taxon>Teleostei</taxon>
        <taxon>Ostariophysi</taxon>
        <taxon>Cypriniformes</taxon>
        <taxon>Nemacheilidae</taxon>
        <taxon>Triplophysa</taxon>
    </lineage>
</organism>
<sequence length="212" mass="23953">MPNMSAEVSCGQSRATCLRVWRRKSILEDILELLAGRVNAENQFRICVSRDNLLERGLKQWQRQKKGNPANQLKITFIGEAGIDSGALRKEFLTAFQVAPMLGDLRKGIQLYGFLDIVKDHPSLCKSLFVPGEDCTPDADYILSNVAPEMSERGTSRALVESKIINYFQDFLQEIECGCGLCIVLYFNLNGMVFSKLKDMTFFIKNGILNWD</sequence>
<dbReference type="SUPFAM" id="SSF56204">
    <property type="entry name" value="Hect, E3 ligase catalytic domain"/>
    <property type="match status" value="1"/>
</dbReference>
<evidence type="ECO:0000313" key="5">
    <source>
        <dbReference type="EMBL" id="KAA0702920.1"/>
    </source>
</evidence>
<evidence type="ECO:0000256" key="2">
    <source>
        <dbReference type="ARBA" id="ARBA00022786"/>
    </source>
</evidence>
<dbReference type="AlphaFoldDB" id="A0A5A9MZW5"/>
<gene>
    <name evidence="5" type="ORF">E1301_Tti013317</name>
</gene>
<protein>
    <recommendedName>
        <fullName evidence="4">HECT domain-containing protein</fullName>
    </recommendedName>
</protein>
<keyword evidence="2 3" id="KW-0833">Ubl conjugation pathway</keyword>
<feature type="domain" description="HECT" evidence="4">
    <location>
        <begin position="65"/>
        <end position="93"/>
    </location>
</feature>
<reference evidence="5 6" key="1">
    <citation type="journal article" date="2019" name="Mol. Ecol. Resour.">
        <title>Chromosome-level genome assembly of Triplophysa tibetana, a fish adapted to the harsh high-altitude environment of the Tibetan Plateau.</title>
        <authorList>
            <person name="Yang X."/>
            <person name="Liu H."/>
            <person name="Ma Z."/>
            <person name="Zou Y."/>
            <person name="Zou M."/>
            <person name="Mao Y."/>
            <person name="Li X."/>
            <person name="Wang H."/>
            <person name="Chen T."/>
            <person name="Wang W."/>
            <person name="Yang R."/>
        </authorList>
    </citation>
    <scope>NUCLEOTIDE SEQUENCE [LARGE SCALE GENOMIC DNA]</scope>
    <source>
        <strain evidence="5">TTIB1903HZAU</strain>
        <tissue evidence="5">Muscle</tissue>
    </source>
</reference>
<evidence type="ECO:0000256" key="3">
    <source>
        <dbReference type="PROSITE-ProRule" id="PRU00104"/>
    </source>
</evidence>
<name>A0A5A9MZW5_9TELE</name>
<comment type="caution">
    <text evidence="5">The sequence shown here is derived from an EMBL/GenBank/DDBJ whole genome shotgun (WGS) entry which is preliminary data.</text>
</comment>
<dbReference type="EMBL" id="SOYY01000024">
    <property type="protein sequence ID" value="KAA0702920.1"/>
    <property type="molecule type" value="Genomic_DNA"/>
</dbReference>
<dbReference type="InterPro" id="IPR035983">
    <property type="entry name" value="Hect_E3_ubiquitin_ligase"/>
</dbReference>
<evidence type="ECO:0000256" key="1">
    <source>
        <dbReference type="ARBA" id="ARBA00022679"/>
    </source>
</evidence>
<dbReference type="PROSITE" id="PS50237">
    <property type="entry name" value="HECT"/>
    <property type="match status" value="1"/>
</dbReference>
<accession>A0A5A9MZW5</accession>
<dbReference type="Proteomes" id="UP000324632">
    <property type="component" value="Chromosome 24"/>
</dbReference>
<dbReference type="GO" id="GO:0004842">
    <property type="term" value="F:ubiquitin-protein transferase activity"/>
    <property type="evidence" value="ECO:0007669"/>
    <property type="project" value="InterPro"/>
</dbReference>
<evidence type="ECO:0000313" key="6">
    <source>
        <dbReference type="Proteomes" id="UP000324632"/>
    </source>
</evidence>